<dbReference type="KEGG" id="sgra:EX895_004116"/>
<proteinExistence type="predicted"/>
<feature type="region of interest" description="Disordered" evidence="1">
    <location>
        <begin position="1"/>
        <end position="38"/>
    </location>
</feature>
<comment type="caution">
    <text evidence="2">The sequence shown here is derived from an EMBL/GenBank/DDBJ whole genome shotgun (WGS) entry which is preliminary data.</text>
</comment>
<evidence type="ECO:0000256" key="1">
    <source>
        <dbReference type="SAM" id="MobiDB-lite"/>
    </source>
</evidence>
<feature type="region of interest" description="Disordered" evidence="1">
    <location>
        <begin position="619"/>
        <end position="646"/>
    </location>
</feature>
<name>A0A4U7KVM4_9BASI</name>
<sequence length="760" mass="83763">MTSTSPLELNENMLTRSQETSSPRRQRSYSNSSCESPQIADAEQLAPSDLSHAQHLLISRQKSWKAMSRTLHTLMERLNREHSYSSYLKLRIDAPPSTPDPTSFLTPQKALELDLQLQDYLVGHPYLPSLSVLQHQQSQIPTRPRALLIATTILLGLKNTEDELASADVRTWSNYVDRLGTQLLFSSPRDVHLVMAFELLLAHEPGLVGTAASQFEFEGRGFGLASENLLTCAIKVAKELKLDESLLLDQHTSSRLAHLSFWCCLKTWEAVYAFLGEDVTILQDLNDDFAAGARQALFCVSDDGRSLPSPPRLQDANGSTARSFREMREFCAEAETQLGKDGILRSAGRTMLCMRVQAACLLFSSLKRLQQALSDSQLSLEQRRERILEVSKKVYSEIMAVRDDSFEHLGFYAGRRLVRLWEQLVHTECAFFSAIYGSYATSALFLGKLDGPIEAQELVQCIRFGHSPAQYVVEAGRCSLDASRTLLATVAQMDRQPLLRAKGRSPNCSSSRFLCRLPTLLVCAMTVHAARRCLESIAFVLLAWAQNSTDAISDVTLMEAAAHQIRQQSPTSSNEDAYTIAKVSADYIDEMIETARLWQVYYRVYRPLSSVKLDKTSGSAAAGNEVEHGQGHHSHQETTSASAQPCSPNRVTAMDFLASAAEAAQTSTSDLSLPYGGGAATKEAIISDRRAGAPQSTASFVFPSEACADLAWNAQGPHFQESASVASTAPTSVGLVDADFYNACLPFDLEAFLKDVDQLF</sequence>
<gene>
    <name evidence="2" type="ORF">EX895_004116</name>
</gene>
<evidence type="ECO:0000313" key="3">
    <source>
        <dbReference type="Proteomes" id="UP000306050"/>
    </source>
</evidence>
<dbReference type="RefSeq" id="XP_029739423.1">
    <property type="nucleotide sequence ID" value="XM_029884713.1"/>
</dbReference>
<keyword evidence="3" id="KW-1185">Reference proteome</keyword>
<organism evidence="2 3">
    <name type="scientific">Sporisorium graminicola</name>
    <dbReference type="NCBI Taxonomy" id="280036"/>
    <lineage>
        <taxon>Eukaryota</taxon>
        <taxon>Fungi</taxon>
        <taxon>Dikarya</taxon>
        <taxon>Basidiomycota</taxon>
        <taxon>Ustilaginomycotina</taxon>
        <taxon>Ustilaginomycetes</taxon>
        <taxon>Ustilaginales</taxon>
        <taxon>Ustilaginaceae</taxon>
        <taxon>Sporisorium</taxon>
    </lineage>
</organism>
<dbReference type="Proteomes" id="UP000306050">
    <property type="component" value="Chromosome SGRAM_22"/>
</dbReference>
<dbReference type="AlphaFoldDB" id="A0A4U7KVM4"/>
<feature type="compositionally biased region" description="Polar residues" evidence="1">
    <location>
        <begin position="637"/>
        <end position="646"/>
    </location>
</feature>
<dbReference type="EMBL" id="SRRM01000014">
    <property type="protein sequence ID" value="TKY87438.1"/>
    <property type="molecule type" value="Genomic_DNA"/>
</dbReference>
<protein>
    <submittedName>
        <fullName evidence="2">Uncharacterized protein</fullName>
    </submittedName>
</protein>
<evidence type="ECO:0000313" key="2">
    <source>
        <dbReference type="EMBL" id="TKY87438.1"/>
    </source>
</evidence>
<feature type="compositionally biased region" description="Polar residues" evidence="1">
    <location>
        <begin position="1"/>
        <end position="36"/>
    </location>
</feature>
<dbReference type="GeneID" id="40727011"/>
<dbReference type="OrthoDB" id="2595934at2759"/>
<feature type="compositionally biased region" description="Basic and acidic residues" evidence="1">
    <location>
        <begin position="625"/>
        <end position="636"/>
    </location>
</feature>
<accession>A0A4U7KVM4</accession>
<reference evidence="2 3" key="1">
    <citation type="submission" date="2019-05" db="EMBL/GenBank/DDBJ databases">
        <title>Sporisorium graminicola CBS 10092 draft sequencing and annotation.</title>
        <authorList>
            <person name="Solano-Gonzalez S."/>
            <person name="Caddick M.X."/>
            <person name="Darby A."/>
        </authorList>
    </citation>
    <scope>NUCLEOTIDE SEQUENCE [LARGE SCALE GENOMIC DNA]</scope>
    <source>
        <strain evidence="2 3">CBS 10092</strain>
    </source>
</reference>